<dbReference type="GeneID" id="37272294"/>
<dbReference type="InterPro" id="IPR030397">
    <property type="entry name" value="SEPARIN_core_dom"/>
</dbReference>
<evidence type="ECO:0000256" key="5">
    <source>
        <dbReference type="SAM" id="MobiDB-lite"/>
    </source>
</evidence>
<name>A0A316ZAA7_9BASI</name>
<dbReference type="Proteomes" id="UP000245946">
    <property type="component" value="Unassembled WGS sequence"/>
</dbReference>
<organism evidence="7 8">
    <name type="scientific">Tilletiopsis washingtonensis</name>
    <dbReference type="NCBI Taxonomy" id="58919"/>
    <lineage>
        <taxon>Eukaryota</taxon>
        <taxon>Fungi</taxon>
        <taxon>Dikarya</taxon>
        <taxon>Basidiomycota</taxon>
        <taxon>Ustilaginomycotina</taxon>
        <taxon>Exobasidiomycetes</taxon>
        <taxon>Entylomatales</taxon>
        <taxon>Entylomatales incertae sedis</taxon>
        <taxon>Tilletiopsis</taxon>
    </lineage>
</organism>
<dbReference type="PANTHER" id="PTHR12792:SF0">
    <property type="entry name" value="SEPARIN"/>
    <property type="match status" value="1"/>
</dbReference>
<dbReference type="InterPro" id="IPR005314">
    <property type="entry name" value="Peptidase_C50"/>
</dbReference>
<keyword evidence="3" id="KW-0378">Hydrolase</keyword>
<dbReference type="GO" id="GO:0005737">
    <property type="term" value="C:cytoplasm"/>
    <property type="evidence" value="ECO:0007669"/>
    <property type="project" value="TreeGrafter"/>
</dbReference>
<feature type="region of interest" description="Disordered" evidence="5">
    <location>
        <begin position="313"/>
        <end position="374"/>
    </location>
</feature>
<dbReference type="Pfam" id="PF03568">
    <property type="entry name" value="Separin_C"/>
    <property type="match status" value="1"/>
</dbReference>
<feature type="region of interest" description="Disordered" evidence="5">
    <location>
        <begin position="1816"/>
        <end position="1846"/>
    </location>
</feature>
<feature type="compositionally biased region" description="Low complexity" evidence="5">
    <location>
        <begin position="1182"/>
        <end position="1191"/>
    </location>
</feature>
<dbReference type="GO" id="GO:0072686">
    <property type="term" value="C:mitotic spindle"/>
    <property type="evidence" value="ECO:0007669"/>
    <property type="project" value="TreeGrafter"/>
</dbReference>
<dbReference type="GO" id="GO:0044732">
    <property type="term" value="C:mitotic spindle pole body"/>
    <property type="evidence" value="ECO:0007669"/>
    <property type="project" value="TreeGrafter"/>
</dbReference>
<proteinExistence type="predicted"/>
<evidence type="ECO:0000256" key="4">
    <source>
        <dbReference type="ARBA" id="ARBA00022829"/>
    </source>
</evidence>
<feature type="compositionally biased region" description="Polar residues" evidence="5">
    <location>
        <begin position="1144"/>
        <end position="1153"/>
    </location>
</feature>
<evidence type="ECO:0000259" key="6">
    <source>
        <dbReference type="PROSITE" id="PS51700"/>
    </source>
</evidence>
<feature type="compositionally biased region" description="Acidic residues" evidence="5">
    <location>
        <begin position="1832"/>
        <end position="1845"/>
    </location>
</feature>
<keyword evidence="4" id="KW-0159">Chromosome partition</keyword>
<gene>
    <name evidence="7" type="ORF">FA09DRAFT_346431</name>
</gene>
<feature type="region of interest" description="Disordered" evidence="5">
    <location>
        <begin position="165"/>
        <end position="231"/>
    </location>
</feature>
<evidence type="ECO:0000256" key="2">
    <source>
        <dbReference type="ARBA" id="ARBA00012489"/>
    </source>
</evidence>
<comment type="catalytic activity">
    <reaction evidence="1">
        <text>All bonds known to be hydrolyzed by this endopeptidase have arginine in P1 and an acidic residue in P4. P6 is often occupied by an acidic residue or by a hydroxy-amino-acid residue, the phosphorylation of which enhances cleavage.</text>
        <dbReference type="EC" id="3.4.22.49"/>
    </reaction>
</comment>
<keyword evidence="8" id="KW-1185">Reference proteome</keyword>
<dbReference type="GO" id="GO:0051307">
    <property type="term" value="P:meiotic chromosome separation"/>
    <property type="evidence" value="ECO:0007669"/>
    <property type="project" value="TreeGrafter"/>
</dbReference>
<sequence>MASSSASYAAISCAAVLSATRLARASVPRNCCVSMARRVRCSARRSSASSAGACSSPAAGSGAASVAARRASALSARSLTARRARSAASCSAGVRGAMDMATPGGARGRAPATSSQHIRAAMPAPRATRSRAPPPAEAADAPAAPTAAVKPAATSRSAAAAAAKPAAASVRRTASASKTADAAASSGTAARPRARAAPVTSAAASTSAPARKPATKASSTSAEAAPRAAPRLTREELVAALRKAPSCDAALLREALAHLSCAHTDLLTPGVSSSAASSSDPSASQVHTAKHLVNAVLISLNDLLVAGWKAPRAPSAAAAPPARPTAATARSASGARAASRTDSTSRSSSKSAAPTTSTSARSTPPSSGTEAESSAVASLPNVHVLVDVCRVALSVLSRAGAASKAKPLEVEGVRVSLARRLVGIDLPELAIPELCELRAGVIAAYERVPVDAHAERSARTRILLFPSPGNVQSTLQPMLLDALALGATCALQLASRASLPAVLSAMREPEGALAWLRAVSEAAERSGVDRTAYAVERAISRALARLSEGEASSFLATATALDARAISLEVLLRVSDVDVDAAWDRAARVAAAHVRGAPEAERNGAFKRADNALRQVLAVTDPLKRRGAGWMRFAEIWMQLARRTGAAEAVERIAALLISPSLAEGPGSKTDAVGQEAADLQLAQSGVALTQAIVALDAAGGERAPAAALNAASGSLAQLGDLGAQASDAGRERFLRAIESLRRRALTSFEKHSTDESLLTLLRSLAKVLCAHLWSGAPASGAVKPAEVLVDAVQVLRVLASSIMDAASSPTHADASALLSQAQALCAIASLDSYERAQQAYFLASSWGALATRLYHARNAGQAVVFLEHGCSASELAESLFAADERDTTEAAEKRQDASTRRLDLLGACLRLASRHQEALDACRRALLSVRAQRWTELDRDAASKGCSTLFQADSPHDKLGHLAAAAHQVAVTHLLIAQSEDEPRSLHAMLAEAKVPAGAMGALLEHCIAALEANAHREEVPLAVQQTTAACLTVYTSARFPLRRARVLLRDLELKLLAGSHEHAALQEIAGEAESLFQVSSLDDDAGLARFRGQYGASLHLLQLLLAQRGPHGSSGQDVAKHAAEAAARFRALLSRAGAGDKASTSSDSSARALQPVAKAPRQGAPPSTPPTRKKLSVGPAGSSASRTASSSAAVQWDDLERVQLLLTVGIEASAAFGHSLATIELLKVLRRLVSTSDAGTSKDLEARICADLARAYLALGRPARAASVLASAPSTEVGPEARFRLLLARAEERCHAGALDIAVLRYEDAIAAARDIDPPAARASSWSKALERAASSERLALAAEAYGSIRFAQGGLAGAVNAAVEAVRCALRGANTVGRLSAPPKSEDSAEDATGGLLEAPAVSDPAHAPSADDVARAATPAAALKPQPRLGSLRLAVMYWRLTRAVLSGYLRASRMYAARGSARDAEAFASEAVSFSAPLPIALAASRALIVRAELRNQLGPTDKGLADLMDGMRLQGQEWVPEACAISCVEGDAISRSSCDAESLNRALESYKSGQATLQALSESFATLDALLPSPPPKGRSLPASSSSSHLSRLSAAAATPASLLPSILARLIRRQAWLMHRMDRRSESKELLEQADEMSDQDPTGFIENLLLRGRIGLRRCLKQLQTDPVLSLVPEAALSISLASSRATVKGIGGATAKSVLKRLASAEQALGTALVPEHRAQADARQLRDIMVCLAVAQTLRFTIATNGTPSMFSAALIDASAAVTLERELLDAIEQKLSKDEAASGATASWLQFAAAPAAKVLPARKAITSRSPRRRTRGQAMVDEDEAAASSDEEMLTSGPVNTVERFWHGVRDRQTASHAALQAEEAQALDLPPHWTVVTLALSRERNSLLVSRRSGARAGQGDLLFSLPIDRQSRREGEEEELHIDAALGELRDIVETSNTATHNAKDLQGLDARKEWWTHRRSLDERLRLLLESIEQRWLGAFKSVFLEPPAASESELASLRAAFDTIISRACFGSGTKGSSPVKLDAAVFECFAALPPSSTDEELEDLLHFVMDSFQFNGVPVAVDEVDFDQSVVELRSALEAFRSKASANAAQGTPAPPERDPHLFLVLDKDTCALPWESIPVLRKSAVSRIPSLAFLRDRIELSRLAASEQAAKRDAAAAQRHTLRKGPAVSQHDGSFHLGAKPNTFFLINPSGDLTATQSRFEPWLADSARGWRGIAGRAPVADEFPAALESAELVLYFGHSGAEQYARQHRLRALKRCAVTMLWGCSSGVLKEQGDFDRTGTPHNYMIAGCPALVGNLWDATDRELDGVAKSVFTKIGLMPAEAAEPAPAAAFAAAAAKAPSSRPMSLTRAVNESRDACKLPYLTGASLVAYGVPVYF</sequence>
<dbReference type="EC" id="3.4.22.49" evidence="2"/>
<dbReference type="PROSITE" id="PS51700">
    <property type="entry name" value="SEPARIN"/>
    <property type="match status" value="1"/>
</dbReference>
<feature type="compositionally biased region" description="Low complexity" evidence="5">
    <location>
        <begin position="165"/>
        <end position="226"/>
    </location>
</feature>
<dbReference type="RefSeq" id="XP_025597412.1">
    <property type="nucleotide sequence ID" value="XM_025744750.1"/>
</dbReference>
<evidence type="ECO:0000313" key="8">
    <source>
        <dbReference type="Proteomes" id="UP000245946"/>
    </source>
</evidence>
<dbReference type="GO" id="GO:0006508">
    <property type="term" value="P:proteolysis"/>
    <property type="evidence" value="ECO:0007669"/>
    <property type="project" value="InterPro"/>
</dbReference>
<dbReference type="GO" id="GO:0004197">
    <property type="term" value="F:cysteine-type endopeptidase activity"/>
    <property type="evidence" value="ECO:0007669"/>
    <property type="project" value="InterPro"/>
</dbReference>
<evidence type="ECO:0000313" key="7">
    <source>
        <dbReference type="EMBL" id="PWN97133.1"/>
    </source>
</evidence>
<evidence type="ECO:0000256" key="1">
    <source>
        <dbReference type="ARBA" id="ARBA00000451"/>
    </source>
</evidence>
<feature type="region of interest" description="Disordered" evidence="5">
    <location>
        <begin position="1141"/>
        <end position="1191"/>
    </location>
</feature>
<dbReference type="EMBL" id="KZ819296">
    <property type="protein sequence ID" value="PWN97133.1"/>
    <property type="molecule type" value="Genomic_DNA"/>
</dbReference>
<feature type="region of interest" description="Disordered" evidence="5">
    <location>
        <begin position="99"/>
        <end position="151"/>
    </location>
</feature>
<reference evidence="7 8" key="1">
    <citation type="journal article" date="2018" name="Mol. Biol. Evol.">
        <title>Broad Genomic Sampling Reveals a Smut Pathogenic Ancestry of the Fungal Clade Ustilaginomycotina.</title>
        <authorList>
            <person name="Kijpornyongpan T."/>
            <person name="Mondo S.J."/>
            <person name="Barry K."/>
            <person name="Sandor L."/>
            <person name="Lee J."/>
            <person name="Lipzen A."/>
            <person name="Pangilinan J."/>
            <person name="LaButti K."/>
            <person name="Hainaut M."/>
            <person name="Henrissat B."/>
            <person name="Grigoriev I.V."/>
            <person name="Spatafora J.W."/>
            <person name="Aime M.C."/>
        </authorList>
    </citation>
    <scope>NUCLEOTIDE SEQUENCE [LARGE SCALE GENOMIC DNA]</scope>
    <source>
        <strain evidence="7 8">MCA 4186</strain>
    </source>
</reference>
<dbReference type="GO" id="GO:0005634">
    <property type="term" value="C:nucleus"/>
    <property type="evidence" value="ECO:0007669"/>
    <property type="project" value="InterPro"/>
</dbReference>
<dbReference type="STRING" id="58919.A0A316ZAA7"/>
<evidence type="ECO:0000256" key="3">
    <source>
        <dbReference type="ARBA" id="ARBA00022801"/>
    </source>
</evidence>
<feature type="compositionally biased region" description="Low complexity" evidence="5">
    <location>
        <begin position="313"/>
        <end position="367"/>
    </location>
</feature>
<accession>A0A316ZAA7</accession>
<dbReference type="OrthoDB" id="10255632at2759"/>
<dbReference type="PANTHER" id="PTHR12792">
    <property type="entry name" value="EXTRA SPINDLE POLES 1-RELATED"/>
    <property type="match status" value="1"/>
</dbReference>
<protein>
    <recommendedName>
        <fullName evidence="2">separase</fullName>
        <ecNumber evidence="2">3.4.22.49</ecNumber>
    </recommendedName>
</protein>
<feature type="domain" description="Peptidase C50" evidence="6">
    <location>
        <begin position="2198"/>
        <end position="2294"/>
    </location>
</feature>